<evidence type="ECO:0000313" key="2">
    <source>
        <dbReference type="EMBL" id="RZC38322.1"/>
    </source>
</evidence>
<reference evidence="2 3" key="1">
    <citation type="submission" date="2017-03" db="EMBL/GenBank/DDBJ databases">
        <title>Genome of the blue death feigning beetle - Asbolus verrucosus.</title>
        <authorList>
            <person name="Rider S.D."/>
        </authorList>
    </citation>
    <scope>NUCLEOTIDE SEQUENCE [LARGE SCALE GENOMIC DNA]</scope>
    <source>
        <strain evidence="2">Butters</strain>
        <tissue evidence="2">Head and leg muscle</tissue>
    </source>
</reference>
<dbReference type="EMBL" id="QDEB01044412">
    <property type="protein sequence ID" value="RZC38322.1"/>
    <property type="molecule type" value="Genomic_DNA"/>
</dbReference>
<dbReference type="OrthoDB" id="10253982at2759"/>
<dbReference type="STRING" id="1661398.A0A482VZG1"/>
<dbReference type="Proteomes" id="UP000292052">
    <property type="component" value="Unassembled WGS sequence"/>
</dbReference>
<keyword evidence="3" id="KW-1185">Reference proteome</keyword>
<dbReference type="Gene3D" id="3.60.10.10">
    <property type="entry name" value="Endonuclease/exonuclease/phosphatase"/>
    <property type="match status" value="1"/>
</dbReference>
<evidence type="ECO:0000259" key="1">
    <source>
        <dbReference type="Pfam" id="PF03372"/>
    </source>
</evidence>
<dbReference type="GO" id="GO:0000175">
    <property type="term" value="F:3'-5'-RNA exonuclease activity"/>
    <property type="evidence" value="ECO:0007669"/>
    <property type="project" value="TreeGrafter"/>
</dbReference>
<dbReference type="Pfam" id="PF03372">
    <property type="entry name" value="Exo_endo_phos"/>
    <property type="match status" value="1"/>
</dbReference>
<protein>
    <submittedName>
        <fullName evidence="2">Angel</fullName>
    </submittedName>
</protein>
<dbReference type="SUPFAM" id="SSF56219">
    <property type="entry name" value="DNase I-like"/>
    <property type="match status" value="1"/>
</dbReference>
<sequence>MFSVGERSMNGLRFWEQMSSENGKSGFVFSVMSYNVLAQDLIDQHLHLFCASRKYKGLIYVNIFQVLKIWCVYLVCNSLTISGYRGLYKQRTGIRTDGCAIYYKLNLVTLIEYTTVEYNQPNVRILDRDNVAIIAKFAPRKHPSKEFVVATTHLLYNPKRQDVRLAQTQLLLTELERIAFTHGGQYLPVIITGDWNSTPDSVIYQFITKGKLKYENLASRSLQNNTAGPKTGKHFLPTSLRITDQCQHADLIPKRQSKAISRSEELKLIELRHSERRYEETKNRNGDRNDANLFSSGTLTHKFFLKSVYDHVVDGDFEGTTYQDEWISVVVRIVCVFLEKKANLGKLTLLERFRLPTRKELGAIKIPNKDLGSDHLSLFAKFKLDI</sequence>
<dbReference type="PANTHER" id="PTHR12121:SF34">
    <property type="entry name" value="PROTEIN ANGEL"/>
    <property type="match status" value="1"/>
</dbReference>
<name>A0A482VZG1_ASBVE</name>
<evidence type="ECO:0000313" key="3">
    <source>
        <dbReference type="Proteomes" id="UP000292052"/>
    </source>
</evidence>
<dbReference type="InterPro" id="IPR036691">
    <property type="entry name" value="Endo/exonu/phosph_ase_sf"/>
</dbReference>
<feature type="non-terminal residue" evidence="2">
    <location>
        <position position="386"/>
    </location>
</feature>
<organism evidence="2 3">
    <name type="scientific">Asbolus verrucosus</name>
    <name type="common">Desert ironclad beetle</name>
    <dbReference type="NCBI Taxonomy" id="1661398"/>
    <lineage>
        <taxon>Eukaryota</taxon>
        <taxon>Metazoa</taxon>
        <taxon>Ecdysozoa</taxon>
        <taxon>Arthropoda</taxon>
        <taxon>Hexapoda</taxon>
        <taxon>Insecta</taxon>
        <taxon>Pterygota</taxon>
        <taxon>Neoptera</taxon>
        <taxon>Endopterygota</taxon>
        <taxon>Coleoptera</taxon>
        <taxon>Polyphaga</taxon>
        <taxon>Cucujiformia</taxon>
        <taxon>Tenebrionidae</taxon>
        <taxon>Pimeliinae</taxon>
        <taxon>Asbolus</taxon>
    </lineage>
</organism>
<accession>A0A482VZG1</accession>
<gene>
    <name evidence="2" type="ORF">BDFB_005968</name>
</gene>
<feature type="domain" description="Endonuclease/exonuclease/phosphatase" evidence="1">
    <location>
        <begin position="90"/>
        <end position="223"/>
    </location>
</feature>
<comment type="caution">
    <text evidence="2">The sequence shown here is derived from an EMBL/GenBank/DDBJ whole genome shotgun (WGS) entry which is preliminary data.</text>
</comment>
<dbReference type="PANTHER" id="PTHR12121">
    <property type="entry name" value="CARBON CATABOLITE REPRESSOR PROTEIN 4"/>
    <property type="match status" value="1"/>
</dbReference>
<dbReference type="InterPro" id="IPR050410">
    <property type="entry name" value="CCR4/nocturin_mRNA_transcr"/>
</dbReference>
<dbReference type="InterPro" id="IPR005135">
    <property type="entry name" value="Endo/exonuclease/phosphatase"/>
</dbReference>
<dbReference type="AlphaFoldDB" id="A0A482VZG1"/>
<proteinExistence type="predicted"/>